<gene>
    <name evidence="8" type="ORF">SADUNF_Sadunf06G0072500</name>
</gene>
<feature type="transmembrane region" description="Helical" evidence="6">
    <location>
        <begin position="47"/>
        <end position="78"/>
    </location>
</feature>
<protein>
    <recommendedName>
        <fullName evidence="6">Copper transport protein</fullName>
    </recommendedName>
</protein>
<dbReference type="OrthoDB" id="73901at2759"/>
<sequence>MYILALFCVFLLAAAVEICSVSPAKIGTGNPIVGALIQTCVYAVRVGIAYMVMLAVMSFNLGIFFAAVAGHATGFFLVKVRALANQNETAPKLGNAIQII</sequence>
<organism evidence="8 9">
    <name type="scientific">Salix dunnii</name>
    <dbReference type="NCBI Taxonomy" id="1413687"/>
    <lineage>
        <taxon>Eukaryota</taxon>
        <taxon>Viridiplantae</taxon>
        <taxon>Streptophyta</taxon>
        <taxon>Embryophyta</taxon>
        <taxon>Tracheophyta</taxon>
        <taxon>Spermatophyta</taxon>
        <taxon>Magnoliopsida</taxon>
        <taxon>eudicotyledons</taxon>
        <taxon>Gunneridae</taxon>
        <taxon>Pentapetalae</taxon>
        <taxon>rosids</taxon>
        <taxon>fabids</taxon>
        <taxon>Malpighiales</taxon>
        <taxon>Salicaceae</taxon>
        <taxon>Saliceae</taxon>
        <taxon>Salix</taxon>
    </lineage>
</organism>
<keyword evidence="4 6" id="KW-1133">Transmembrane helix</keyword>
<evidence type="ECO:0000256" key="6">
    <source>
        <dbReference type="RuleBase" id="RU367022"/>
    </source>
</evidence>
<keyword evidence="5 6" id="KW-0472">Membrane</keyword>
<comment type="subcellular location">
    <subcellularLocation>
        <location evidence="6">Membrane</location>
        <topology evidence="6">Multi-pass membrane protein</topology>
    </subcellularLocation>
</comment>
<dbReference type="GO" id="GO:0005886">
    <property type="term" value="C:plasma membrane"/>
    <property type="evidence" value="ECO:0007669"/>
    <property type="project" value="TreeGrafter"/>
</dbReference>
<keyword evidence="9" id="KW-1185">Reference proteome</keyword>
<comment type="similarity">
    <text evidence="1 6">Belongs to the copper transporter (Ctr) (TC 1.A.56) family. SLC31A subfamily.</text>
</comment>
<keyword evidence="2 6" id="KW-0812">Transmembrane</keyword>
<dbReference type="PANTHER" id="PTHR12483:SF85">
    <property type="entry name" value="COPPER TRANSPORT PROTEIN"/>
    <property type="match status" value="1"/>
</dbReference>
<keyword evidence="6" id="KW-0406">Ion transport</keyword>
<evidence type="ECO:0000256" key="2">
    <source>
        <dbReference type="ARBA" id="ARBA00022692"/>
    </source>
</evidence>
<feature type="chain" id="PRO_5032866752" description="Copper transport protein" evidence="7">
    <location>
        <begin position="16"/>
        <end position="100"/>
    </location>
</feature>
<comment type="caution">
    <text evidence="8">The sequence shown here is derived from an EMBL/GenBank/DDBJ whole genome shotgun (WGS) entry which is preliminary data.</text>
</comment>
<evidence type="ECO:0000313" key="8">
    <source>
        <dbReference type="EMBL" id="KAF9679981.1"/>
    </source>
</evidence>
<reference evidence="8 9" key="1">
    <citation type="submission" date="2020-10" db="EMBL/GenBank/DDBJ databases">
        <title>Plant Genome Project.</title>
        <authorList>
            <person name="Zhang R.-G."/>
        </authorList>
    </citation>
    <scope>NUCLEOTIDE SEQUENCE [LARGE SCALE GENOMIC DNA]</scope>
    <source>
        <strain evidence="8">FAFU-HL-1</strain>
        <tissue evidence="8">Leaf</tissue>
    </source>
</reference>
<evidence type="ECO:0000256" key="3">
    <source>
        <dbReference type="ARBA" id="ARBA00022796"/>
    </source>
</evidence>
<feature type="signal peptide" evidence="7">
    <location>
        <begin position="1"/>
        <end position="15"/>
    </location>
</feature>
<keyword evidence="6" id="KW-0813">Transport</keyword>
<keyword evidence="7" id="KW-0732">Signal</keyword>
<evidence type="ECO:0000256" key="4">
    <source>
        <dbReference type="ARBA" id="ARBA00022989"/>
    </source>
</evidence>
<proteinExistence type="inferred from homology"/>
<evidence type="ECO:0000256" key="7">
    <source>
        <dbReference type="SAM" id="SignalP"/>
    </source>
</evidence>
<dbReference type="AlphaFoldDB" id="A0A835K5Z6"/>
<evidence type="ECO:0000256" key="1">
    <source>
        <dbReference type="ARBA" id="ARBA00006921"/>
    </source>
</evidence>
<dbReference type="EMBL" id="JADGMS010000006">
    <property type="protein sequence ID" value="KAF9679981.1"/>
    <property type="molecule type" value="Genomic_DNA"/>
</dbReference>
<dbReference type="Proteomes" id="UP000657918">
    <property type="component" value="Unassembled WGS sequence"/>
</dbReference>
<keyword evidence="3 6" id="KW-0187">Copper transport</keyword>
<name>A0A835K5Z6_9ROSI</name>
<evidence type="ECO:0000256" key="5">
    <source>
        <dbReference type="ARBA" id="ARBA00023136"/>
    </source>
</evidence>
<accession>A0A835K5Z6</accession>
<keyword evidence="6" id="KW-0186">Copper</keyword>
<dbReference type="GO" id="GO:0005375">
    <property type="term" value="F:copper ion transmembrane transporter activity"/>
    <property type="evidence" value="ECO:0007669"/>
    <property type="project" value="UniProtKB-UniRule"/>
</dbReference>
<dbReference type="InterPro" id="IPR007274">
    <property type="entry name" value="Cop_transporter"/>
</dbReference>
<dbReference type="PANTHER" id="PTHR12483">
    <property type="entry name" value="SOLUTE CARRIER FAMILY 31 COPPER TRANSPORTERS"/>
    <property type="match status" value="1"/>
</dbReference>
<evidence type="ECO:0000313" key="9">
    <source>
        <dbReference type="Proteomes" id="UP000657918"/>
    </source>
</evidence>
<dbReference type="Pfam" id="PF04145">
    <property type="entry name" value="Ctr"/>
    <property type="match status" value="1"/>
</dbReference>